<gene>
    <name evidence="1" type="ORF">GRI62_10180</name>
</gene>
<accession>A0A845A4W4</accession>
<keyword evidence="2" id="KW-1185">Reference proteome</keyword>
<dbReference type="AlphaFoldDB" id="A0A845A4W4"/>
<evidence type="ECO:0000313" key="2">
    <source>
        <dbReference type="Proteomes" id="UP000460626"/>
    </source>
</evidence>
<organism evidence="1 2">
    <name type="scientific">Aurantiacibacter arachoides</name>
    <dbReference type="NCBI Taxonomy" id="1850444"/>
    <lineage>
        <taxon>Bacteria</taxon>
        <taxon>Pseudomonadati</taxon>
        <taxon>Pseudomonadota</taxon>
        <taxon>Alphaproteobacteria</taxon>
        <taxon>Sphingomonadales</taxon>
        <taxon>Erythrobacteraceae</taxon>
        <taxon>Aurantiacibacter</taxon>
    </lineage>
</organism>
<protein>
    <submittedName>
        <fullName evidence="1">Uncharacterized protein</fullName>
    </submittedName>
</protein>
<comment type="caution">
    <text evidence="1">The sequence shown here is derived from an EMBL/GenBank/DDBJ whole genome shotgun (WGS) entry which is preliminary data.</text>
</comment>
<sequence>MARRSRHITDSIANKVSETTDTLGYHGENSVPGPSTNPSTNLIINDIMLRSVGRLARMTVEKAILGQRYGRQFAKNAVENRSLLHTLTAYGVTKVATRSIPGAALISGGLLVKTLFDRSQSSRKARRAGDESLRKQGEK</sequence>
<dbReference type="EMBL" id="WTYH01000001">
    <property type="protein sequence ID" value="MXO93967.1"/>
    <property type="molecule type" value="Genomic_DNA"/>
</dbReference>
<dbReference type="Proteomes" id="UP000460626">
    <property type="component" value="Unassembled WGS sequence"/>
</dbReference>
<dbReference type="OrthoDB" id="7391946at2"/>
<proteinExistence type="predicted"/>
<evidence type="ECO:0000313" key="1">
    <source>
        <dbReference type="EMBL" id="MXO93967.1"/>
    </source>
</evidence>
<dbReference type="RefSeq" id="WP_131453246.1">
    <property type="nucleotide sequence ID" value="NZ_BMJK01000001.1"/>
</dbReference>
<name>A0A845A4W4_9SPHN</name>
<reference evidence="1 2" key="1">
    <citation type="submission" date="2019-12" db="EMBL/GenBank/DDBJ databases">
        <title>Genomic-based taxomic classification of the family Erythrobacteraceae.</title>
        <authorList>
            <person name="Xu L."/>
        </authorList>
    </citation>
    <scope>NUCLEOTIDE SEQUENCE [LARGE SCALE GENOMIC DNA]</scope>
    <source>
        <strain evidence="1 2">RC4-10-4</strain>
    </source>
</reference>